<proteinExistence type="predicted"/>
<evidence type="ECO:0000313" key="2">
    <source>
        <dbReference type="EMBL" id="PVH91149.1"/>
    </source>
</evidence>
<protein>
    <submittedName>
        <fullName evidence="2">Uncharacterized protein</fullName>
    </submittedName>
</protein>
<evidence type="ECO:0000256" key="1">
    <source>
        <dbReference type="SAM" id="MobiDB-lite"/>
    </source>
</evidence>
<dbReference type="AlphaFoldDB" id="A0A2V1D0L0"/>
<dbReference type="STRING" id="97972.A0A2V1D0L0"/>
<feature type="region of interest" description="Disordered" evidence="1">
    <location>
        <begin position="82"/>
        <end position="105"/>
    </location>
</feature>
<evidence type="ECO:0000313" key="3">
    <source>
        <dbReference type="Proteomes" id="UP000244855"/>
    </source>
</evidence>
<name>A0A2V1D0L0_9PLEO</name>
<organism evidence="2 3">
    <name type="scientific">Periconia macrospinosa</name>
    <dbReference type="NCBI Taxonomy" id="97972"/>
    <lineage>
        <taxon>Eukaryota</taxon>
        <taxon>Fungi</taxon>
        <taxon>Dikarya</taxon>
        <taxon>Ascomycota</taxon>
        <taxon>Pezizomycotina</taxon>
        <taxon>Dothideomycetes</taxon>
        <taxon>Pleosporomycetidae</taxon>
        <taxon>Pleosporales</taxon>
        <taxon>Massarineae</taxon>
        <taxon>Periconiaceae</taxon>
        <taxon>Periconia</taxon>
    </lineage>
</organism>
<accession>A0A2V1D0L0</accession>
<sequence>MASTISFGNANAGFQAGVVNGPVNTTFQLPPERLETPPPPSIVIPFARDTDFVERGTTFDQVHQRCAAPDSRAALVGLGGVGEASRSLPSSMPTARASGPAFTFP</sequence>
<dbReference type="OrthoDB" id="3797059at2759"/>
<reference evidence="2 3" key="1">
    <citation type="journal article" date="2018" name="Sci. Rep.">
        <title>Comparative genomics provides insights into the lifestyle and reveals functional heterogeneity of dark septate endophytic fungi.</title>
        <authorList>
            <person name="Knapp D.G."/>
            <person name="Nemeth J.B."/>
            <person name="Barry K."/>
            <person name="Hainaut M."/>
            <person name="Henrissat B."/>
            <person name="Johnson J."/>
            <person name="Kuo A."/>
            <person name="Lim J.H.P."/>
            <person name="Lipzen A."/>
            <person name="Nolan M."/>
            <person name="Ohm R.A."/>
            <person name="Tamas L."/>
            <person name="Grigoriev I.V."/>
            <person name="Spatafora J.W."/>
            <person name="Nagy L.G."/>
            <person name="Kovacs G.M."/>
        </authorList>
    </citation>
    <scope>NUCLEOTIDE SEQUENCE [LARGE SCALE GENOMIC DNA]</scope>
    <source>
        <strain evidence="2 3">DSE2036</strain>
    </source>
</reference>
<gene>
    <name evidence="2" type="ORF">DM02DRAFT_664297</name>
</gene>
<dbReference type="EMBL" id="KZ805944">
    <property type="protein sequence ID" value="PVH91149.1"/>
    <property type="molecule type" value="Genomic_DNA"/>
</dbReference>
<keyword evidence="3" id="KW-1185">Reference proteome</keyword>
<dbReference type="Proteomes" id="UP000244855">
    <property type="component" value="Unassembled WGS sequence"/>
</dbReference>